<dbReference type="GO" id="GO:0046872">
    <property type="term" value="F:metal ion binding"/>
    <property type="evidence" value="ECO:0007669"/>
    <property type="project" value="UniProtKB-KW"/>
</dbReference>
<dbReference type="SUPFAM" id="SSF51735">
    <property type="entry name" value="NAD(P)-binding Rossmann-fold domains"/>
    <property type="match status" value="1"/>
</dbReference>
<keyword evidence="5" id="KW-1185">Reference proteome</keyword>
<name>A0A931GBC3_9MICC</name>
<comment type="cofactor">
    <cofactor evidence="1">
        <name>Zn(2+)</name>
        <dbReference type="ChEBI" id="CHEBI:29105"/>
    </cofactor>
</comment>
<reference evidence="4 5" key="1">
    <citation type="submission" date="2020-11" db="EMBL/GenBank/DDBJ databases">
        <title>Arthrobacter antarcticus sp. nov., isolated from Antarctic Soil.</title>
        <authorList>
            <person name="Li J."/>
        </authorList>
    </citation>
    <scope>NUCLEOTIDE SEQUENCE [LARGE SCALE GENOMIC DNA]</scope>
    <source>
        <strain evidence="4 5">Z1-20</strain>
    </source>
</reference>
<dbReference type="PANTHER" id="PTHR42813">
    <property type="entry name" value="ZINC-TYPE ALCOHOL DEHYDROGENASE-LIKE"/>
    <property type="match status" value="1"/>
</dbReference>
<evidence type="ECO:0008006" key="6">
    <source>
        <dbReference type="Google" id="ProtNLM"/>
    </source>
</evidence>
<keyword evidence="3" id="KW-0862">Zinc</keyword>
<evidence type="ECO:0000256" key="1">
    <source>
        <dbReference type="ARBA" id="ARBA00001947"/>
    </source>
</evidence>
<organism evidence="4 5">
    <name type="scientific">Arthrobacter terrae</name>
    <dbReference type="NCBI Taxonomy" id="2935737"/>
    <lineage>
        <taxon>Bacteria</taxon>
        <taxon>Bacillati</taxon>
        <taxon>Actinomycetota</taxon>
        <taxon>Actinomycetes</taxon>
        <taxon>Micrococcales</taxon>
        <taxon>Micrococcaceae</taxon>
        <taxon>Arthrobacter</taxon>
    </lineage>
</organism>
<evidence type="ECO:0000256" key="3">
    <source>
        <dbReference type="ARBA" id="ARBA00022833"/>
    </source>
</evidence>
<accession>A0A931GBC3</accession>
<keyword evidence="2" id="KW-0479">Metal-binding</keyword>
<dbReference type="AlphaFoldDB" id="A0A931GBC3"/>
<sequence>MAERRDMAARHGIEVLDFSSDVAAELQEMTHRGPDSILDAVGMEAHGTAGAKVMQTATGLLPDNVAQKAMETISVDPTWVLHNAISAVRRGGTISLSGVYAGAATLMPLVEMLDKQIQ</sequence>
<evidence type="ECO:0000256" key="2">
    <source>
        <dbReference type="ARBA" id="ARBA00022723"/>
    </source>
</evidence>
<dbReference type="PANTHER" id="PTHR42813:SF2">
    <property type="entry name" value="DEHYDROGENASE, ZINC-CONTAINING, PUTATIVE (AFU_ORTHOLOGUE AFUA_2G02810)-RELATED"/>
    <property type="match status" value="1"/>
</dbReference>
<gene>
    <name evidence="4" type="ORF">IV500_14520</name>
</gene>
<comment type="caution">
    <text evidence="4">The sequence shown here is derived from an EMBL/GenBank/DDBJ whole genome shotgun (WGS) entry which is preliminary data.</text>
</comment>
<protein>
    <recommendedName>
        <fullName evidence="6">Zinc-binding dehydrogenase</fullName>
    </recommendedName>
</protein>
<evidence type="ECO:0000313" key="4">
    <source>
        <dbReference type="EMBL" id="MBG0740592.1"/>
    </source>
</evidence>
<proteinExistence type="predicted"/>
<dbReference type="EMBL" id="JADNYM010000019">
    <property type="protein sequence ID" value="MBG0740592.1"/>
    <property type="molecule type" value="Genomic_DNA"/>
</dbReference>
<dbReference type="Proteomes" id="UP000655366">
    <property type="component" value="Unassembled WGS sequence"/>
</dbReference>
<dbReference type="InterPro" id="IPR036291">
    <property type="entry name" value="NAD(P)-bd_dom_sf"/>
</dbReference>
<dbReference type="Gene3D" id="3.40.50.720">
    <property type="entry name" value="NAD(P)-binding Rossmann-like Domain"/>
    <property type="match status" value="1"/>
</dbReference>
<evidence type="ECO:0000313" key="5">
    <source>
        <dbReference type="Proteomes" id="UP000655366"/>
    </source>
</evidence>